<organism evidence="2 3">
    <name type="scientific">Heterodermia speciosa</name>
    <dbReference type="NCBI Taxonomy" id="116794"/>
    <lineage>
        <taxon>Eukaryota</taxon>
        <taxon>Fungi</taxon>
        <taxon>Dikarya</taxon>
        <taxon>Ascomycota</taxon>
        <taxon>Pezizomycotina</taxon>
        <taxon>Lecanoromycetes</taxon>
        <taxon>OSLEUM clade</taxon>
        <taxon>Lecanoromycetidae</taxon>
        <taxon>Caliciales</taxon>
        <taxon>Physciaceae</taxon>
        <taxon>Heterodermia</taxon>
    </lineage>
</organism>
<feature type="compositionally biased region" description="Low complexity" evidence="1">
    <location>
        <begin position="54"/>
        <end position="63"/>
    </location>
</feature>
<dbReference type="Proteomes" id="UP000664521">
    <property type="component" value="Unassembled WGS sequence"/>
</dbReference>
<gene>
    <name evidence="2" type="ORF">HETSPECPRED_002354</name>
</gene>
<name>A0A8H3F1H5_9LECA</name>
<evidence type="ECO:0000313" key="3">
    <source>
        <dbReference type="Proteomes" id="UP000664521"/>
    </source>
</evidence>
<keyword evidence="3" id="KW-1185">Reference proteome</keyword>
<dbReference type="AlphaFoldDB" id="A0A8H3F1H5"/>
<feature type="region of interest" description="Disordered" evidence="1">
    <location>
        <begin position="46"/>
        <end position="73"/>
    </location>
</feature>
<sequence>MTGRTHALLQKAISVRTFVPRFRMLLTTSTGDLIVANARMKLSGIINPDDDCQNDPQQQQAQPVPQPGPLPNADPIWRQCNARPANGGKWACEAENLDFPTVDCLVQDITTCDLVNKDGANTVFYSFGVATKEARPNVRDKLAPKGVMFNDGLMNDADWWPKVVANPKFSIADPTRMNDAGKRSNGLNRNDIFVARMSEALARASKNDVYLVYGQEVGGGGKDGDLGGIYQLPLAIDPNNPDPVKKIPNAWRTWEFPTIQKYTEVQKIYGVDRSQGFPLTNVEWTRNTGQKELPGSYASELELPPLAGSSAKFRRNTVNACPAASATVSGPKPTLYSTFTSKSTFNSTSSLEPTFTSTSAPKPTSSADVPKCTYVAPEPPIISKAYCTCDGKSSLPLTTLPTNTNAPVTESCAYTAQPTGSQASNPNAAPSPTTNKDTCEVCTPYAANEADCTKISGCTPIKGAATVEAGSSAVNVGTLTSDALYSSVSRALESICPPATQTTDFTHCSTDVATIKGITYVADESLLDDGEFIVQVKSSQYNLTSLRDALIKSAATTAKFSTTDKNSYVADYTVLEKRRWWHKTSNLARRALGLTIRDRPVPEQEQKTLYRAIDFAGAHYYSPFINVNNIDKGTDYIDVDFSFQAGAGADLICDFVEALIDGLAVIAPEFAVEDIELGSAIDFLCKDEVDTKKRNTSPNPRYWRHAPLRMRDEM</sequence>
<reference evidence="2" key="1">
    <citation type="submission" date="2021-03" db="EMBL/GenBank/DDBJ databases">
        <authorList>
            <person name="Tagirdzhanova G."/>
        </authorList>
    </citation>
    <scope>NUCLEOTIDE SEQUENCE</scope>
</reference>
<feature type="compositionally biased region" description="Low complexity" evidence="1">
    <location>
        <begin position="346"/>
        <end position="366"/>
    </location>
</feature>
<evidence type="ECO:0000256" key="1">
    <source>
        <dbReference type="SAM" id="MobiDB-lite"/>
    </source>
</evidence>
<comment type="caution">
    <text evidence="2">The sequence shown here is derived from an EMBL/GenBank/DDBJ whole genome shotgun (WGS) entry which is preliminary data.</text>
</comment>
<accession>A0A8H3F1H5</accession>
<protein>
    <submittedName>
        <fullName evidence="2">Uncharacterized protein</fullName>
    </submittedName>
</protein>
<dbReference type="EMBL" id="CAJPDS010000015">
    <property type="protein sequence ID" value="CAF9915299.1"/>
    <property type="molecule type" value="Genomic_DNA"/>
</dbReference>
<feature type="region of interest" description="Disordered" evidence="1">
    <location>
        <begin position="346"/>
        <end position="368"/>
    </location>
</feature>
<evidence type="ECO:0000313" key="2">
    <source>
        <dbReference type="EMBL" id="CAF9915299.1"/>
    </source>
</evidence>
<proteinExistence type="predicted"/>
<dbReference type="OrthoDB" id="1896086at2759"/>